<keyword evidence="10" id="KW-1185">Reference proteome</keyword>
<evidence type="ECO:0000313" key="10">
    <source>
        <dbReference type="Proteomes" id="UP000521868"/>
    </source>
</evidence>
<feature type="domain" description="Acyl-CoA oxidase/dehydrogenase middle" evidence="7">
    <location>
        <begin position="135"/>
        <end position="204"/>
    </location>
</feature>
<evidence type="ECO:0000256" key="4">
    <source>
        <dbReference type="ARBA" id="ARBA00022827"/>
    </source>
</evidence>
<dbReference type="GO" id="GO:0003995">
    <property type="term" value="F:acyl-CoA dehydrogenase activity"/>
    <property type="evidence" value="ECO:0007669"/>
    <property type="project" value="TreeGrafter"/>
</dbReference>
<dbReference type="CDD" id="cd00567">
    <property type="entry name" value="ACAD"/>
    <property type="match status" value="1"/>
</dbReference>
<keyword evidence="5" id="KW-0560">Oxidoreductase</keyword>
<dbReference type="InterPro" id="IPR009075">
    <property type="entry name" value="AcylCo_DH/oxidase_C"/>
</dbReference>
<sequence>MTWIPNEERRLLRDSAQAFLADRAPVAHLRQLRDAADPKGYSPQLWSDFAGQGYSATLVPEDHGGLGLGVVEAGLIAEQIGHTLAPTPFLSTAVLAAWLLRTAGTPAQQAAWLARIAEADAILALAADERPRHRASAIATTARRDGDEWVVDGRKLLVVDGHVAQAFIVSARTESGAVALLLVPSGTPGLQVERTVMVDAHNAARVTLDGARVRADAVIGSPDTGAALLEQVLDVGRAVAAAELLGLADEVFDRTVQYLKERKQFDRAIGEFQALQHRAAELFCDLELTRAIVRQALAAIDERAKNAPLLVAQAKARACLTANRAVQEGVQMHGGIGMTDELDMGLFMKRARVLQELFGDAAVQMDRVAVLSGY</sequence>
<dbReference type="Pfam" id="PF02771">
    <property type="entry name" value="Acyl-CoA_dh_N"/>
    <property type="match status" value="1"/>
</dbReference>
<dbReference type="Pfam" id="PF02770">
    <property type="entry name" value="Acyl-CoA_dh_M"/>
    <property type="match status" value="1"/>
</dbReference>
<comment type="cofactor">
    <cofactor evidence="1">
        <name>FAD</name>
        <dbReference type="ChEBI" id="CHEBI:57692"/>
    </cofactor>
</comment>
<accession>A0A7X6I8X2</accession>
<evidence type="ECO:0000256" key="1">
    <source>
        <dbReference type="ARBA" id="ARBA00001974"/>
    </source>
</evidence>
<organism evidence="9 10">
    <name type="scientific">Ramlibacter lithotrophicus</name>
    <dbReference type="NCBI Taxonomy" id="2606681"/>
    <lineage>
        <taxon>Bacteria</taxon>
        <taxon>Pseudomonadati</taxon>
        <taxon>Pseudomonadota</taxon>
        <taxon>Betaproteobacteria</taxon>
        <taxon>Burkholderiales</taxon>
        <taxon>Comamonadaceae</taxon>
        <taxon>Ramlibacter</taxon>
    </lineage>
</organism>
<evidence type="ECO:0000256" key="3">
    <source>
        <dbReference type="ARBA" id="ARBA00022630"/>
    </source>
</evidence>
<dbReference type="SUPFAM" id="SSF56645">
    <property type="entry name" value="Acyl-CoA dehydrogenase NM domain-like"/>
    <property type="match status" value="1"/>
</dbReference>
<feature type="domain" description="Acyl-CoA dehydrogenase/oxidase C-terminal" evidence="6">
    <location>
        <begin position="224"/>
        <end position="369"/>
    </location>
</feature>
<feature type="domain" description="Acyl-CoA dehydrogenase/oxidase N-terminal" evidence="8">
    <location>
        <begin position="6"/>
        <end position="118"/>
    </location>
</feature>
<dbReference type="Gene3D" id="2.40.110.10">
    <property type="entry name" value="Butyryl-CoA Dehydrogenase, subunit A, domain 2"/>
    <property type="match status" value="1"/>
</dbReference>
<dbReference type="SUPFAM" id="SSF47203">
    <property type="entry name" value="Acyl-CoA dehydrogenase C-terminal domain-like"/>
    <property type="match status" value="1"/>
</dbReference>
<dbReference type="Proteomes" id="UP000521868">
    <property type="component" value="Unassembled WGS sequence"/>
</dbReference>
<dbReference type="PANTHER" id="PTHR43884">
    <property type="entry name" value="ACYL-COA DEHYDROGENASE"/>
    <property type="match status" value="1"/>
</dbReference>
<comment type="similarity">
    <text evidence="2">Belongs to the acyl-CoA dehydrogenase family.</text>
</comment>
<dbReference type="Gene3D" id="1.10.540.10">
    <property type="entry name" value="Acyl-CoA dehydrogenase/oxidase, N-terminal domain"/>
    <property type="match status" value="1"/>
</dbReference>
<dbReference type="EMBL" id="VTOX01000012">
    <property type="protein sequence ID" value="NKE68815.1"/>
    <property type="molecule type" value="Genomic_DNA"/>
</dbReference>
<evidence type="ECO:0000259" key="6">
    <source>
        <dbReference type="Pfam" id="PF00441"/>
    </source>
</evidence>
<dbReference type="InterPro" id="IPR046373">
    <property type="entry name" value="Acyl-CoA_Oxase/DH_mid-dom_sf"/>
</dbReference>
<evidence type="ECO:0000259" key="8">
    <source>
        <dbReference type="Pfam" id="PF02771"/>
    </source>
</evidence>
<proteinExistence type="inferred from homology"/>
<dbReference type="InterPro" id="IPR037069">
    <property type="entry name" value="AcylCoA_DH/ox_N_sf"/>
</dbReference>
<protein>
    <submittedName>
        <fullName evidence="9">Acyl-CoA dehydrogenase</fullName>
    </submittedName>
</protein>
<dbReference type="PANTHER" id="PTHR43884:SF20">
    <property type="entry name" value="ACYL-COA DEHYDROGENASE FADE28"/>
    <property type="match status" value="1"/>
</dbReference>
<evidence type="ECO:0000256" key="2">
    <source>
        <dbReference type="ARBA" id="ARBA00009347"/>
    </source>
</evidence>
<keyword evidence="3" id="KW-0285">Flavoprotein</keyword>
<dbReference type="AlphaFoldDB" id="A0A7X6I8X2"/>
<dbReference type="Pfam" id="PF00441">
    <property type="entry name" value="Acyl-CoA_dh_1"/>
    <property type="match status" value="1"/>
</dbReference>
<evidence type="ECO:0000259" key="7">
    <source>
        <dbReference type="Pfam" id="PF02770"/>
    </source>
</evidence>
<dbReference type="RefSeq" id="WP_168109949.1">
    <property type="nucleotide sequence ID" value="NZ_VTOX01000012.1"/>
</dbReference>
<evidence type="ECO:0000313" key="9">
    <source>
        <dbReference type="EMBL" id="NKE68815.1"/>
    </source>
</evidence>
<dbReference type="Gene3D" id="1.20.140.10">
    <property type="entry name" value="Butyryl-CoA Dehydrogenase, subunit A, domain 3"/>
    <property type="match status" value="1"/>
</dbReference>
<evidence type="ECO:0000256" key="5">
    <source>
        <dbReference type="ARBA" id="ARBA00023002"/>
    </source>
</evidence>
<reference evidence="9 10" key="1">
    <citation type="journal article" date="2020" name="Nature">
        <title>Bacterial chemolithoautotrophy via manganese oxidation.</title>
        <authorList>
            <person name="Yu H."/>
            <person name="Leadbetter J.R."/>
        </authorList>
    </citation>
    <scope>NUCLEOTIDE SEQUENCE [LARGE SCALE GENOMIC DNA]</scope>
    <source>
        <strain evidence="9 10">RBP-1</strain>
    </source>
</reference>
<dbReference type="InterPro" id="IPR013786">
    <property type="entry name" value="AcylCoA_DH/ox_N"/>
</dbReference>
<dbReference type="InterPro" id="IPR006091">
    <property type="entry name" value="Acyl-CoA_Oxase/DH_mid-dom"/>
</dbReference>
<dbReference type="GO" id="GO:0050660">
    <property type="term" value="F:flavin adenine dinucleotide binding"/>
    <property type="evidence" value="ECO:0007669"/>
    <property type="project" value="InterPro"/>
</dbReference>
<dbReference type="InterPro" id="IPR036250">
    <property type="entry name" value="AcylCo_DH-like_C"/>
</dbReference>
<dbReference type="InterPro" id="IPR009100">
    <property type="entry name" value="AcylCoA_DH/oxidase_NM_dom_sf"/>
</dbReference>
<name>A0A7X6I8X2_9BURK</name>
<comment type="caution">
    <text evidence="9">The sequence shown here is derived from an EMBL/GenBank/DDBJ whole genome shotgun (WGS) entry which is preliminary data.</text>
</comment>
<gene>
    <name evidence="9" type="ORF">RAMLITH_23610</name>
</gene>
<keyword evidence="4" id="KW-0274">FAD</keyword>